<evidence type="ECO:0000259" key="4">
    <source>
        <dbReference type="Pfam" id="PF01420"/>
    </source>
</evidence>
<dbReference type="RefSeq" id="WP_078182021.1">
    <property type="nucleotide sequence ID" value="NZ_MUAL01000109.1"/>
</dbReference>
<dbReference type="Pfam" id="PF01420">
    <property type="entry name" value="Methylase_S"/>
    <property type="match status" value="2"/>
</dbReference>
<evidence type="ECO:0000256" key="3">
    <source>
        <dbReference type="ARBA" id="ARBA00023125"/>
    </source>
</evidence>
<feature type="domain" description="Type I restriction modification DNA specificity" evidence="4">
    <location>
        <begin position="37"/>
        <end position="204"/>
    </location>
</feature>
<evidence type="ECO:0000313" key="5">
    <source>
        <dbReference type="EMBL" id="OOR18830.1"/>
    </source>
</evidence>
<dbReference type="InterPro" id="IPR044946">
    <property type="entry name" value="Restrct_endonuc_typeI_TRD_sf"/>
</dbReference>
<comment type="caution">
    <text evidence="5">The sequence shown here is derived from an EMBL/GenBank/DDBJ whole genome shotgun (WGS) entry which is preliminary data.</text>
</comment>
<dbReference type="InterPro" id="IPR052021">
    <property type="entry name" value="Type-I_RS_S_subunit"/>
</dbReference>
<keyword evidence="2" id="KW-0680">Restriction system</keyword>
<dbReference type="SUPFAM" id="SSF116734">
    <property type="entry name" value="DNA methylase specificity domain"/>
    <property type="match status" value="2"/>
</dbReference>
<reference evidence="5 6" key="1">
    <citation type="submission" date="2017-01" db="EMBL/GenBank/DDBJ databases">
        <title>Bacillus cereus isolates.</title>
        <authorList>
            <person name="Beno S.M."/>
        </authorList>
    </citation>
    <scope>NUCLEOTIDE SEQUENCE [LARGE SCALE GENOMIC DNA]</scope>
    <source>
        <strain evidence="5 6">FSL M7-1219</strain>
    </source>
</reference>
<dbReference type="EMBL" id="MUAL01000109">
    <property type="protein sequence ID" value="OOR18830.1"/>
    <property type="molecule type" value="Genomic_DNA"/>
</dbReference>
<protein>
    <recommendedName>
        <fullName evidence="4">Type I restriction modification DNA specificity domain-containing protein</fullName>
    </recommendedName>
</protein>
<organism evidence="5 6">
    <name type="scientific">Bacillus cereus</name>
    <dbReference type="NCBI Taxonomy" id="1396"/>
    <lineage>
        <taxon>Bacteria</taxon>
        <taxon>Bacillati</taxon>
        <taxon>Bacillota</taxon>
        <taxon>Bacilli</taxon>
        <taxon>Bacillales</taxon>
        <taxon>Bacillaceae</taxon>
        <taxon>Bacillus</taxon>
        <taxon>Bacillus cereus group</taxon>
    </lineage>
</organism>
<evidence type="ECO:0000256" key="2">
    <source>
        <dbReference type="ARBA" id="ARBA00022747"/>
    </source>
</evidence>
<dbReference type="Gene3D" id="1.10.287.1120">
    <property type="entry name" value="Bipartite methylase S protein"/>
    <property type="match status" value="1"/>
</dbReference>
<evidence type="ECO:0000256" key="1">
    <source>
        <dbReference type="ARBA" id="ARBA00010923"/>
    </source>
</evidence>
<dbReference type="PANTHER" id="PTHR30408:SF13">
    <property type="entry name" value="TYPE I RESTRICTION ENZYME HINDI SPECIFICITY SUBUNIT"/>
    <property type="match status" value="1"/>
</dbReference>
<dbReference type="PANTHER" id="PTHR30408">
    <property type="entry name" value="TYPE-1 RESTRICTION ENZYME ECOKI SPECIFICITY PROTEIN"/>
    <property type="match status" value="1"/>
</dbReference>
<evidence type="ECO:0000313" key="6">
    <source>
        <dbReference type="Proteomes" id="UP000191124"/>
    </source>
</evidence>
<keyword evidence="3" id="KW-0238">DNA-binding</keyword>
<dbReference type="AlphaFoldDB" id="A0A1S9U962"/>
<dbReference type="InterPro" id="IPR000055">
    <property type="entry name" value="Restrct_endonuc_typeI_TRD"/>
</dbReference>
<sequence length="441" mass="50518">MNFKQTSLGLIPKDWEVDIINNIKSTEKNSISMGPFGSKIKKENFIDSGVPIIRGVNLKKFEFFESDFVFVSEEKAEELKASWVKQKDIVITHRGTLGQVGFIPENSKYKKYIVSQSGMKLTCDENKVVSKFLYYYLNSRIGQYFLLMNKSQVGVPAIAQASTSLKKIPVPLPPINEQKAIANILASLDEKIATNNQINNRLEEMAQTIFKHWFVDFEFPNEIGDPYKSKGGEMVESEQGMIPKGWVVFNMGEFITVTDGTHASPKKQEQGYPLITSKHIKNNNLLLHEANLISEKDYSEVNKRSKVDTNDILITMIGTVGVFYYVREEKIEFAIKNLGLFKMSQRQLYANYVFLYLNSKQITDYLITRHAGSTQQYISLTELRKIPLVLPSEEIITKFNNFVESIFKQIQELKLQNETLIEIRDTLLPKFMSGEIRVPVK</sequence>
<comment type="similarity">
    <text evidence="1">Belongs to the type-I restriction system S methylase family.</text>
</comment>
<gene>
    <name evidence="5" type="ORF">BW892_26090</name>
</gene>
<dbReference type="CDD" id="cd17256">
    <property type="entry name" value="RMtype1_S_EcoJA65PI-TRD1-CR1_like"/>
    <property type="match status" value="1"/>
</dbReference>
<proteinExistence type="inferred from homology"/>
<dbReference type="GO" id="GO:0003677">
    <property type="term" value="F:DNA binding"/>
    <property type="evidence" value="ECO:0007669"/>
    <property type="project" value="UniProtKB-KW"/>
</dbReference>
<accession>A0A1S9U962</accession>
<name>A0A1S9U962_BACCE</name>
<dbReference type="Gene3D" id="3.90.220.20">
    <property type="entry name" value="DNA methylase specificity domains"/>
    <property type="match status" value="2"/>
</dbReference>
<feature type="domain" description="Type I restriction modification DNA specificity" evidence="4">
    <location>
        <begin position="243"/>
        <end position="408"/>
    </location>
</feature>
<dbReference type="Proteomes" id="UP000191124">
    <property type="component" value="Unassembled WGS sequence"/>
</dbReference>
<dbReference type="GO" id="GO:0009307">
    <property type="term" value="P:DNA restriction-modification system"/>
    <property type="evidence" value="ECO:0007669"/>
    <property type="project" value="UniProtKB-KW"/>
</dbReference>